<dbReference type="EMBL" id="JAHXRF010000006">
    <property type="protein sequence ID" value="MBW4865308.1"/>
    <property type="molecule type" value="Genomic_DNA"/>
</dbReference>
<accession>A0AAW4NTC0</accession>
<reference evidence="1" key="1">
    <citation type="submission" date="2021-07" db="EMBL/GenBank/DDBJ databases">
        <title>Genomic diversity and antimicrobial resistance of Prevotella spp. isolated from chronic lung disease airways.</title>
        <authorList>
            <person name="Webb K.A."/>
            <person name="Olagoke O.S."/>
            <person name="Baird T."/>
            <person name="Neill J."/>
            <person name="Pham A."/>
            <person name="Wells T.J."/>
            <person name="Ramsay K.A."/>
            <person name="Bell S.C."/>
            <person name="Sarovich D.S."/>
            <person name="Price E.P."/>
        </authorList>
    </citation>
    <scope>NUCLEOTIDE SEQUENCE</scope>
    <source>
        <strain evidence="1">SCHI0047.S.3</strain>
    </source>
</reference>
<name>A0AAW4NTC0_9BACT</name>
<gene>
    <name evidence="1" type="ORF">KZY68_04620</name>
</gene>
<dbReference type="RefSeq" id="WP_007134629.1">
    <property type="nucleotide sequence ID" value="NZ_CABKPN010000001.1"/>
</dbReference>
<evidence type="ECO:0000313" key="2">
    <source>
        <dbReference type="Proteomes" id="UP001196873"/>
    </source>
</evidence>
<protein>
    <submittedName>
        <fullName evidence="1">DUF2141 domain-containing protein</fullName>
    </submittedName>
</protein>
<dbReference type="Proteomes" id="UP001196873">
    <property type="component" value="Unassembled WGS sequence"/>
</dbReference>
<comment type="caution">
    <text evidence="1">The sequence shown here is derived from an EMBL/GenBank/DDBJ whole genome shotgun (WGS) entry which is preliminary data.</text>
</comment>
<proteinExistence type="predicted"/>
<sequence>MKSLISKLLLVAIFNLLCINSHAVRPRYYLTIDVNNILILKGKMYIGIYNNEKDFKNKKYYTGMVTNVKSKTIRIVFRLPKGTYSVQMFQDTNDDETMNSLFGVPLEPYGVSRNAKGFPSFSNTRFKLDKNKKINIKLKN</sequence>
<dbReference type="Pfam" id="PF09912">
    <property type="entry name" value="DUF2141"/>
    <property type="match status" value="1"/>
</dbReference>
<dbReference type="InterPro" id="IPR018673">
    <property type="entry name" value="DUF2141"/>
</dbReference>
<organism evidence="1 2">
    <name type="scientific">Segatella salivae</name>
    <dbReference type="NCBI Taxonomy" id="228604"/>
    <lineage>
        <taxon>Bacteria</taxon>
        <taxon>Pseudomonadati</taxon>
        <taxon>Bacteroidota</taxon>
        <taxon>Bacteroidia</taxon>
        <taxon>Bacteroidales</taxon>
        <taxon>Prevotellaceae</taxon>
        <taxon>Segatella</taxon>
    </lineage>
</organism>
<evidence type="ECO:0000313" key="1">
    <source>
        <dbReference type="EMBL" id="MBW4865308.1"/>
    </source>
</evidence>
<dbReference type="AlphaFoldDB" id="A0AAW4NTC0"/>